<dbReference type="GO" id="GO:0005886">
    <property type="term" value="C:plasma membrane"/>
    <property type="evidence" value="ECO:0007669"/>
    <property type="project" value="UniProtKB-SubCell"/>
</dbReference>
<dbReference type="AlphaFoldDB" id="A0A238ZY99"/>
<keyword evidence="3" id="KW-0812">Transmembrane</keyword>
<dbReference type="GO" id="GO:0016787">
    <property type="term" value="F:hydrolase activity"/>
    <property type="evidence" value="ECO:0007669"/>
    <property type="project" value="UniProtKB-KW"/>
</dbReference>
<evidence type="ECO:0000259" key="7">
    <source>
        <dbReference type="SMART" id="SM00014"/>
    </source>
</evidence>
<evidence type="ECO:0000256" key="1">
    <source>
        <dbReference type="ARBA" id="ARBA00004651"/>
    </source>
</evidence>
<reference evidence="9" key="1">
    <citation type="submission" date="2017-06" db="EMBL/GenBank/DDBJ databases">
        <authorList>
            <person name="Varghese N."/>
            <person name="Submissions S."/>
        </authorList>
    </citation>
    <scope>NUCLEOTIDE SEQUENCE [LARGE SCALE GENOMIC DNA]</scope>
    <source>
        <strain evidence="9">DSM 45423</strain>
    </source>
</reference>
<accession>A0A238ZY99</accession>
<feature type="domain" description="Phosphatidic acid phosphatase type 2/haloperoxidase" evidence="7">
    <location>
        <begin position="75"/>
        <end position="177"/>
    </location>
</feature>
<dbReference type="InterPro" id="IPR000326">
    <property type="entry name" value="PAP2/HPO"/>
</dbReference>
<sequence length="189" mass="19778">MLPAAYSRIPMTAIPIDSLARLDAWLLRATRRRLGHTPAVPVAQTLSHFGEHALGWLAIGGLGWLSGRRRDEWAAGAAGVLAAHAAGVVVKRVVRRERPAFADIPALVGTPSTLSFPSAHSCSTAAAAVGYAPLVGRPVMGALLGSMLVSRVLLGVHYPSDVTAGALLGGLAARVTRTLVRRLTEETRA</sequence>
<evidence type="ECO:0000313" key="8">
    <source>
        <dbReference type="EMBL" id="SNR88365.1"/>
    </source>
</evidence>
<dbReference type="Proteomes" id="UP000198386">
    <property type="component" value="Unassembled WGS sequence"/>
</dbReference>
<keyword evidence="9" id="KW-1185">Reference proteome</keyword>
<proteinExistence type="predicted"/>
<evidence type="ECO:0000256" key="5">
    <source>
        <dbReference type="ARBA" id="ARBA00022989"/>
    </source>
</evidence>
<keyword evidence="4" id="KW-0378">Hydrolase</keyword>
<dbReference type="PANTHER" id="PTHR14969">
    <property type="entry name" value="SPHINGOSINE-1-PHOSPHATE PHOSPHOHYDROLASE"/>
    <property type="match status" value="1"/>
</dbReference>
<evidence type="ECO:0000256" key="4">
    <source>
        <dbReference type="ARBA" id="ARBA00022801"/>
    </source>
</evidence>
<dbReference type="PANTHER" id="PTHR14969:SF62">
    <property type="entry name" value="DECAPRENYLPHOSPHORYL-5-PHOSPHORIBOSE PHOSPHATASE RV3807C-RELATED"/>
    <property type="match status" value="1"/>
</dbReference>
<dbReference type="SUPFAM" id="SSF48317">
    <property type="entry name" value="Acid phosphatase/Vanadium-dependent haloperoxidase"/>
    <property type="match status" value="1"/>
</dbReference>
<organism evidence="8 9">
    <name type="scientific">Geodermatophilus saharensis</name>
    <dbReference type="NCBI Taxonomy" id="1137994"/>
    <lineage>
        <taxon>Bacteria</taxon>
        <taxon>Bacillati</taxon>
        <taxon>Actinomycetota</taxon>
        <taxon>Actinomycetes</taxon>
        <taxon>Geodermatophilales</taxon>
        <taxon>Geodermatophilaceae</taxon>
        <taxon>Geodermatophilus</taxon>
    </lineage>
</organism>
<protein>
    <submittedName>
        <fullName evidence="8">5'-phosphoribosyl-monophospho-decaprenol phosphatase</fullName>
    </submittedName>
</protein>
<evidence type="ECO:0000256" key="6">
    <source>
        <dbReference type="ARBA" id="ARBA00023136"/>
    </source>
</evidence>
<evidence type="ECO:0000313" key="9">
    <source>
        <dbReference type="Proteomes" id="UP000198386"/>
    </source>
</evidence>
<dbReference type="InterPro" id="IPR036938">
    <property type="entry name" value="PAP2/HPO_sf"/>
</dbReference>
<keyword evidence="5" id="KW-1133">Transmembrane helix</keyword>
<keyword evidence="2" id="KW-1003">Cell membrane</keyword>
<name>A0A238ZY99_9ACTN</name>
<gene>
    <name evidence="8" type="ORF">SAMN04488107_0433</name>
</gene>
<comment type="subcellular location">
    <subcellularLocation>
        <location evidence="1">Cell membrane</location>
        <topology evidence="1">Multi-pass membrane protein</topology>
    </subcellularLocation>
</comment>
<dbReference type="Gene3D" id="1.20.144.10">
    <property type="entry name" value="Phosphatidic acid phosphatase type 2/haloperoxidase"/>
    <property type="match status" value="1"/>
</dbReference>
<dbReference type="SMART" id="SM00014">
    <property type="entry name" value="acidPPc"/>
    <property type="match status" value="1"/>
</dbReference>
<dbReference type="EMBL" id="FZOH01000001">
    <property type="protein sequence ID" value="SNR88365.1"/>
    <property type="molecule type" value="Genomic_DNA"/>
</dbReference>
<keyword evidence="6" id="KW-0472">Membrane</keyword>
<evidence type="ECO:0000256" key="3">
    <source>
        <dbReference type="ARBA" id="ARBA00022692"/>
    </source>
</evidence>
<dbReference type="Pfam" id="PF01569">
    <property type="entry name" value="PAP2"/>
    <property type="match status" value="1"/>
</dbReference>
<evidence type="ECO:0000256" key="2">
    <source>
        <dbReference type="ARBA" id="ARBA00022475"/>
    </source>
</evidence>